<evidence type="ECO:0000256" key="2">
    <source>
        <dbReference type="ARBA" id="ARBA00023015"/>
    </source>
</evidence>
<dbReference type="Pfam" id="PF00532">
    <property type="entry name" value="Peripla_BP_1"/>
    <property type="match status" value="1"/>
</dbReference>
<evidence type="ECO:0000313" key="7">
    <source>
        <dbReference type="Proteomes" id="UP001500102"/>
    </source>
</evidence>
<dbReference type="EMBL" id="BAAAQB010000037">
    <property type="protein sequence ID" value="GAA2140123.1"/>
    <property type="molecule type" value="Genomic_DNA"/>
</dbReference>
<keyword evidence="1" id="KW-0678">Repressor</keyword>
<dbReference type="InterPro" id="IPR001761">
    <property type="entry name" value="Peripla_BP/Lac1_sug-bd_dom"/>
</dbReference>
<dbReference type="SMART" id="SM00354">
    <property type="entry name" value="HTH_LACI"/>
    <property type="match status" value="1"/>
</dbReference>
<evidence type="ECO:0000256" key="3">
    <source>
        <dbReference type="ARBA" id="ARBA00023125"/>
    </source>
</evidence>
<dbReference type="SUPFAM" id="SSF53822">
    <property type="entry name" value="Periplasmic binding protein-like I"/>
    <property type="match status" value="1"/>
</dbReference>
<dbReference type="PROSITE" id="PS50932">
    <property type="entry name" value="HTH_LACI_2"/>
    <property type="match status" value="1"/>
</dbReference>
<accession>A0ABP5L0K1</accession>
<dbReference type="InterPro" id="IPR028082">
    <property type="entry name" value="Peripla_BP_I"/>
</dbReference>
<gene>
    <name evidence="6" type="ORF">GCM10009825_27600</name>
</gene>
<dbReference type="CDD" id="cd06299">
    <property type="entry name" value="PBP1_LacI-like"/>
    <property type="match status" value="1"/>
</dbReference>
<proteinExistence type="predicted"/>
<evidence type="ECO:0000259" key="5">
    <source>
        <dbReference type="PROSITE" id="PS50932"/>
    </source>
</evidence>
<evidence type="ECO:0000313" key="6">
    <source>
        <dbReference type="EMBL" id="GAA2140123.1"/>
    </source>
</evidence>
<dbReference type="PANTHER" id="PTHR30146:SF148">
    <property type="entry name" value="HTH-TYPE TRANSCRIPTIONAL REPRESSOR PURR-RELATED"/>
    <property type="match status" value="1"/>
</dbReference>
<dbReference type="Pfam" id="PF00356">
    <property type="entry name" value="LacI"/>
    <property type="match status" value="1"/>
</dbReference>
<protein>
    <submittedName>
        <fullName evidence="6">LacI family DNA-binding transcriptional regulator</fullName>
    </submittedName>
</protein>
<dbReference type="Gene3D" id="1.10.260.40">
    <property type="entry name" value="lambda repressor-like DNA-binding domains"/>
    <property type="match status" value="1"/>
</dbReference>
<comment type="caution">
    <text evidence="6">The sequence shown here is derived from an EMBL/GenBank/DDBJ whole genome shotgun (WGS) entry which is preliminary data.</text>
</comment>
<sequence length="344" mass="36973">MKKAPTIRDVAAAAGVSVSVVSRVLNPDSGPVAPAKRQEVVRVIDELGYRPRAAARELSGGHALTIGLVVTDLSNPFFARLADRIVWEARSHGVQVVLMTTQEDPHLEAESLDTLLDRSVSGVIATPTGGNIEKWARLQDLGVNVVFVDRTIEELGNVDVVSIENFDSARRSTEYLIGLGHTRIALVTGPLSTSTGRARISGYRAAHETASLPVDPLLIRDVPFRGDAGGDAVGSLLAMPQPPTALIVANTAQVQSSVRRLVQKGVRIPEDLSVIVFDDNPWTELMTPPLSVIRQPLDMLAVHALELVLGRMQGKLPEGPRLIEVKADFLPRNSCAPLAQTATR</sequence>
<dbReference type="PANTHER" id="PTHR30146">
    <property type="entry name" value="LACI-RELATED TRANSCRIPTIONAL REPRESSOR"/>
    <property type="match status" value="1"/>
</dbReference>
<dbReference type="SUPFAM" id="SSF47413">
    <property type="entry name" value="lambda repressor-like DNA-binding domains"/>
    <property type="match status" value="1"/>
</dbReference>
<dbReference type="InterPro" id="IPR010982">
    <property type="entry name" value="Lambda_DNA-bd_dom_sf"/>
</dbReference>
<feature type="domain" description="HTH lacI-type" evidence="5">
    <location>
        <begin position="5"/>
        <end position="60"/>
    </location>
</feature>
<keyword evidence="3 6" id="KW-0238">DNA-binding</keyword>
<dbReference type="PRINTS" id="PR00036">
    <property type="entry name" value="HTHLACI"/>
</dbReference>
<evidence type="ECO:0000256" key="4">
    <source>
        <dbReference type="ARBA" id="ARBA00023163"/>
    </source>
</evidence>
<evidence type="ECO:0000256" key="1">
    <source>
        <dbReference type="ARBA" id="ARBA00022491"/>
    </source>
</evidence>
<dbReference type="Proteomes" id="UP001500102">
    <property type="component" value="Unassembled WGS sequence"/>
</dbReference>
<dbReference type="RefSeq" id="WP_344366846.1">
    <property type="nucleotide sequence ID" value="NZ_BAAAQB010000037.1"/>
</dbReference>
<organism evidence="6 7">
    <name type="scientific">Arthrobacter humicola</name>
    <dbReference type="NCBI Taxonomy" id="409291"/>
    <lineage>
        <taxon>Bacteria</taxon>
        <taxon>Bacillati</taxon>
        <taxon>Actinomycetota</taxon>
        <taxon>Actinomycetes</taxon>
        <taxon>Micrococcales</taxon>
        <taxon>Micrococcaceae</taxon>
        <taxon>Arthrobacter</taxon>
    </lineage>
</organism>
<name>A0ABP5L0K1_9MICC</name>
<keyword evidence="4" id="KW-0804">Transcription</keyword>
<dbReference type="InterPro" id="IPR000843">
    <property type="entry name" value="HTH_LacI"/>
</dbReference>
<keyword evidence="7" id="KW-1185">Reference proteome</keyword>
<keyword evidence="2" id="KW-0805">Transcription regulation</keyword>
<reference evidence="7" key="1">
    <citation type="journal article" date="2019" name="Int. J. Syst. Evol. Microbiol.">
        <title>The Global Catalogue of Microorganisms (GCM) 10K type strain sequencing project: providing services to taxonomists for standard genome sequencing and annotation.</title>
        <authorList>
            <consortium name="The Broad Institute Genomics Platform"/>
            <consortium name="The Broad Institute Genome Sequencing Center for Infectious Disease"/>
            <person name="Wu L."/>
            <person name="Ma J."/>
        </authorList>
    </citation>
    <scope>NUCLEOTIDE SEQUENCE [LARGE SCALE GENOMIC DNA]</scope>
    <source>
        <strain evidence="7">JCM 15921</strain>
    </source>
</reference>
<dbReference type="GO" id="GO:0003677">
    <property type="term" value="F:DNA binding"/>
    <property type="evidence" value="ECO:0007669"/>
    <property type="project" value="UniProtKB-KW"/>
</dbReference>
<dbReference type="Gene3D" id="3.40.50.2300">
    <property type="match status" value="2"/>
</dbReference>